<feature type="domain" description="SHSP" evidence="3">
    <location>
        <begin position="46"/>
        <end position="154"/>
    </location>
</feature>
<dbReference type="AlphaFoldDB" id="A0A0N5CC32"/>
<dbReference type="SUPFAM" id="SSF49764">
    <property type="entry name" value="HSP20-like chaperones"/>
    <property type="match status" value="1"/>
</dbReference>
<evidence type="ECO:0000313" key="5">
    <source>
        <dbReference type="WBParaSite" id="SPAL_0001544100.1"/>
    </source>
</evidence>
<protein>
    <submittedName>
        <fullName evidence="5">SHSP domain-containing protein</fullName>
    </submittedName>
</protein>
<dbReference type="Gene3D" id="2.60.40.790">
    <property type="match status" value="1"/>
</dbReference>
<dbReference type="InterPro" id="IPR008978">
    <property type="entry name" value="HSP20-like_chaperone"/>
</dbReference>
<dbReference type="GO" id="GO:0005737">
    <property type="term" value="C:cytoplasm"/>
    <property type="evidence" value="ECO:0007669"/>
    <property type="project" value="TreeGrafter"/>
</dbReference>
<dbReference type="STRING" id="174720.A0A0N5CC32"/>
<reference evidence="5" key="1">
    <citation type="submission" date="2017-02" db="UniProtKB">
        <authorList>
            <consortium name="WormBaseParasite"/>
        </authorList>
    </citation>
    <scope>IDENTIFICATION</scope>
</reference>
<evidence type="ECO:0000259" key="3">
    <source>
        <dbReference type="PROSITE" id="PS01031"/>
    </source>
</evidence>
<sequence>MAGRFLTPFMRDPLVRSTLKDVKKLYRDMDRAFMMPQYWADKTLTEAHKFAQQCAEVVNTDKEFTVKVDVSHFTPEELKVSVKDKYLQIEGNHEEKSDDYGTIQRKFIRRYALPPGLKEENVKSELNEEGILTVGGMKYLTDEDTVKKIPIEFK</sequence>
<dbReference type="PROSITE" id="PS01031">
    <property type="entry name" value="SHSP"/>
    <property type="match status" value="1"/>
</dbReference>
<dbReference type="PANTHER" id="PTHR45640">
    <property type="entry name" value="HEAT SHOCK PROTEIN HSP-12.2-RELATED"/>
    <property type="match status" value="1"/>
</dbReference>
<comment type="similarity">
    <text evidence="1 2">Belongs to the small heat shock protein (HSP20) family.</text>
</comment>
<evidence type="ECO:0000256" key="1">
    <source>
        <dbReference type="PROSITE-ProRule" id="PRU00285"/>
    </source>
</evidence>
<dbReference type="WBParaSite" id="SPAL_0001544100.1">
    <property type="protein sequence ID" value="SPAL_0001544100.1"/>
    <property type="gene ID" value="SPAL_0001544100"/>
</dbReference>
<dbReference type="GO" id="GO:0042026">
    <property type="term" value="P:protein refolding"/>
    <property type="evidence" value="ECO:0007669"/>
    <property type="project" value="TreeGrafter"/>
</dbReference>
<dbReference type="PRINTS" id="PR00299">
    <property type="entry name" value="ACRYSTALLIN"/>
</dbReference>
<name>A0A0N5CC32_STREA</name>
<evidence type="ECO:0000313" key="4">
    <source>
        <dbReference type="Proteomes" id="UP000046392"/>
    </source>
</evidence>
<organism evidence="4 5">
    <name type="scientific">Strongyloides papillosus</name>
    <name type="common">Intestinal threadworm</name>
    <dbReference type="NCBI Taxonomy" id="174720"/>
    <lineage>
        <taxon>Eukaryota</taxon>
        <taxon>Metazoa</taxon>
        <taxon>Ecdysozoa</taxon>
        <taxon>Nematoda</taxon>
        <taxon>Chromadorea</taxon>
        <taxon>Rhabditida</taxon>
        <taxon>Tylenchina</taxon>
        <taxon>Panagrolaimomorpha</taxon>
        <taxon>Strongyloidoidea</taxon>
        <taxon>Strongyloididae</taxon>
        <taxon>Strongyloides</taxon>
    </lineage>
</organism>
<keyword evidence="4" id="KW-1185">Reference proteome</keyword>
<dbReference type="GO" id="GO:0051082">
    <property type="term" value="F:unfolded protein binding"/>
    <property type="evidence" value="ECO:0007669"/>
    <property type="project" value="TreeGrafter"/>
</dbReference>
<dbReference type="InterPro" id="IPR002068">
    <property type="entry name" value="A-crystallin/Hsp20_dom"/>
</dbReference>
<proteinExistence type="inferred from homology"/>
<evidence type="ECO:0000256" key="2">
    <source>
        <dbReference type="RuleBase" id="RU003616"/>
    </source>
</evidence>
<dbReference type="InterPro" id="IPR001436">
    <property type="entry name" value="Alpha-crystallin/sHSP_animal"/>
</dbReference>
<dbReference type="Pfam" id="PF00011">
    <property type="entry name" value="HSP20"/>
    <property type="match status" value="1"/>
</dbReference>
<dbReference type="GO" id="GO:0036498">
    <property type="term" value="P:IRE1-mediated unfolded protein response"/>
    <property type="evidence" value="ECO:0007669"/>
    <property type="project" value="TreeGrafter"/>
</dbReference>
<dbReference type="GO" id="GO:0005634">
    <property type="term" value="C:nucleus"/>
    <property type="evidence" value="ECO:0007669"/>
    <property type="project" value="TreeGrafter"/>
</dbReference>
<dbReference type="PANTHER" id="PTHR45640:SF29">
    <property type="entry name" value="SHSP DOMAIN-CONTAINING PROTEIN"/>
    <property type="match status" value="1"/>
</dbReference>
<dbReference type="Proteomes" id="UP000046392">
    <property type="component" value="Unplaced"/>
</dbReference>
<dbReference type="GO" id="GO:0009408">
    <property type="term" value="P:response to heat"/>
    <property type="evidence" value="ECO:0007669"/>
    <property type="project" value="TreeGrafter"/>
</dbReference>
<dbReference type="CDD" id="cd06526">
    <property type="entry name" value="metazoan_ACD"/>
    <property type="match status" value="1"/>
</dbReference>
<accession>A0A0N5CC32</accession>